<dbReference type="RefSeq" id="WP_377873502.1">
    <property type="nucleotide sequence ID" value="NZ_JBHMAY010000052.1"/>
</dbReference>
<dbReference type="Gene3D" id="1.10.10.2910">
    <property type="match status" value="1"/>
</dbReference>
<dbReference type="PROSITE" id="PS50943">
    <property type="entry name" value="HTH_CROC1"/>
    <property type="match status" value="1"/>
</dbReference>
<evidence type="ECO:0000259" key="3">
    <source>
        <dbReference type="PROSITE" id="PS50943"/>
    </source>
</evidence>
<feature type="region of interest" description="Disordered" evidence="2">
    <location>
        <begin position="364"/>
        <end position="383"/>
    </location>
</feature>
<reference evidence="5" key="1">
    <citation type="journal article" date="2019" name="Int. J. Syst. Evol. Microbiol.">
        <title>The Global Catalogue of Microorganisms (GCM) 10K type strain sequencing project: providing services to taxonomists for standard genome sequencing and annotation.</title>
        <authorList>
            <consortium name="The Broad Institute Genomics Platform"/>
            <consortium name="The Broad Institute Genome Sequencing Center for Infectious Disease"/>
            <person name="Wu L."/>
            <person name="Ma J."/>
        </authorList>
    </citation>
    <scope>NUCLEOTIDE SEQUENCE [LARGE SCALE GENOMIC DNA]</scope>
    <source>
        <strain evidence="5">CGMCC 4.7682</strain>
    </source>
</reference>
<dbReference type="SUPFAM" id="SSF47413">
    <property type="entry name" value="lambda repressor-like DNA-binding domains"/>
    <property type="match status" value="1"/>
</dbReference>
<dbReference type="Pfam" id="PF01381">
    <property type="entry name" value="HTH_3"/>
    <property type="match status" value="1"/>
</dbReference>
<comment type="similarity">
    <text evidence="1">Belongs to the short-chain fatty acyl-CoA assimilation regulator (ScfR) family.</text>
</comment>
<evidence type="ECO:0000313" key="5">
    <source>
        <dbReference type="Proteomes" id="UP001595764"/>
    </source>
</evidence>
<evidence type="ECO:0000313" key="4">
    <source>
        <dbReference type="EMBL" id="MFC3515008.1"/>
    </source>
</evidence>
<dbReference type="Gene3D" id="1.10.260.40">
    <property type="entry name" value="lambda repressor-like DNA-binding domains"/>
    <property type="match status" value="1"/>
</dbReference>
<gene>
    <name evidence="4" type="ORF">ACFORO_32880</name>
</gene>
<evidence type="ECO:0000256" key="2">
    <source>
        <dbReference type="SAM" id="MobiDB-lite"/>
    </source>
</evidence>
<evidence type="ECO:0000256" key="1">
    <source>
        <dbReference type="ARBA" id="ARBA00007227"/>
    </source>
</evidence>
<dbReference type="InterPro" id="IPR001387">
    <property type="entry name" value="Cro/C1-type_HTH"/>
</dbReference>
<dbReference type="InterPro" id="IPR010982">
    <property type="entry name" value="Lambda_DNA-bd_dom_sf"/>
</dbReference>
<dbReference type="InterPro" id="IPR052345">
    <property type="entry name" value="Rad_response_metalloprotease"/>
</dbReference>
<dbReference type="PANTHER" id="PTHR43236">
    <property type="entry name" value="ANTITOXIN HIGA1"/>
    <property type="match status" value="1"/>
</dbReference>
<organism evidence="4 5">
    <name type="scientific">Amycolatopsis halotolerans</name>
    <dbReference type="NCBI Taxonomy" id="330083"/>
    <lineage>
        <taxon>Bacteria</taxon>
        <taxon>Bacillati</taxon>
        <taxon>Actinomycetota</taxon>
        <taxon>Actinomycetes</taxon>
        <taxon>Pseudonocardiales</taxon>
        <taxon>Pseudonocardiaceae</taxon>
        <taxon>Amycolatopsis</taxon>
    </lineage>
</organism>
<sequence>MSDRLDDIAAFFDGGRLTLARQLAGLRKNALAGLIDKTPTAVAGYESGLKNPAPATVAALALALEVDPSFFTVRPSHLTAATTAPHFRSLRSTSQISRDQAYAYGCLAVDVAAAVERHVEFPPLDLPSYPVATDDVVGRGPEAAAALLRKQWDLPSGPVGHLVRLVENHGGLVVFSPMDNATVDAYSFATAQRPIMLLNPLKDDYYRQRFDVAHELGHLVMHVDAEPGGRTVEDQAHRFAAELLMPADEIADQLPSKADWRRLGQLKHYWNVSLQALLFRARTLKVMNDVTYRNAMSTVSARGWRRREPGPMPLLEQPSLLPRAIKLLEDEAQVDEQVLAAECQAPLGLFRTITSRVPTQRPLRPAEVGDYAGSSSGPRIRPASLLTIEE</sequence>
<proteinExistence type="inferred from homology"/>
<feature type="domain" description="HTH cro/C1-type" evidence="3">
    <location>
        <begin position="17"/>
        <end position="71"/>
    </location>
</feature>
<dbReference type="SMART" id="SM00530">
    <property type="entry name" value="HTH_XRE"/>
    <property type="match status" value="1"/>
</dbReference>
<dbReference type="PANTHER" id="PTHR43236:SF1">
    <property type="entry name" value="BLL7220 PROTEIN"/>
    <property type="match status" value="1"/>
</dbReference>
<dbReference type="EMBL" id="JBHRWI010000043">
    <property type="protein sequence ID" value="MFC3515008.1"/>
    <property type="molecule type" value="Genomic_DNA"/>
</dbReference>
<dbReference type="Proteomes" id="UP001595764">
    <property type="component" value="Unassembled WGS sequence"/>
</dbReference>
<dbReference type="Pfam" id="PF06114">
    <property type="entry name" value="Peptidase_M78"/>
    <property type="match status" value="1"/>
</dbReference>
<keyword evidence="5" id="KW-1185">Reference proteome</keyword>
<protein>
    <submittedName>
        <fullName evidence="4">ImmA/IrrE family metallo-endopeptidase</fullName>
    </submittedName>
</protein>
<accession>A0ABV7QRT1</accession>
<dbReference type="InterPro" id="IPR010359">
    <property type="entry name" value="IrrE_HExxH"/>
</dbReference>
<name>A0ABV7QRT1_9PSEU</name>
<comment type="caution">
    <text evidence="4">The sequence shown here is derived from an EMBL/GenBank/DDBJ whole genome shotgun (WGS) entry which is preliminary data.</text>
</comment>